<gene>
    <name evidence="7 10" type="primary">lysS</name>
    <name evidence="10" type="ORF">J4215_01785</name>
</gene>
<evidence type="ECO:0000313" key="11">
    <source>
        <dbReference type="Proteomes" id="UP000675968"/>
    </source>
</evidence>
<protein>
    <recommendedName>
        <fullName evidence="7">Lysine--tRNA ligase</fullName>
        <ecNumber evidence="7">6.1.1.6</ecNumber>
    </recommendedName>
    <alternativeName>
        <fullName evidence="7">Lysyl-tRNA synthetase</fullName>
        <shortName evidence="7">LysRS</shortName>
    </alternativeName>
</protein>
<evidence type="ECO:0000259" key="9">
    <source>
        <dbReference type="PROSITE" id="PS50862"/>
    </source>
</evidence>
<dbReference type="InterPro" id="IPR004365">
    <property type="entry name" value="NA-bd_OB_tRNA"/>
</dbReference>
<dbReference type="InterPro" id="IPR044136">
    <property type="entry name" value="Lys-tRNA-ligase_II_N"/>
</dbReference>
<comment type="catalytic activity">
    <reaction evidence="6 7 8">
        <text>tRNA(Lys) + L-lysine + ATP = L-lysyl-tRNA(Lys) + AMP + diphosphate</text>
        <dbReference type="Rhea" id="RHEA:20792"/>
        <dbReference type="Rhea" id="RHEA-COMP:9696"/>
        <dbReference type="Rhea" id="RHEA-COMP:9697"/>
        <dbReference type="ChEBI" id="CHEBI:30616"/>
        <dbReference type="ChEBI" id="CHEBI:32551"/>
        <dbReference type="ChEBI" id="CHEBI:33019"/>
        <dbReference type="ChEBI" id="CHEBI:78442"/>
        <dbReference type="ChEBI" id="CHEBI:78529"/>
        <dbReference type="ChEBI" id="CHEBI:456215"/>
        <dbReference type="EC" id="6.1.1.6"/>
    </reaction>
</comment>
<dbReference type="InterPro" id="IPR012340">
    <property type="entry name" value="NA-bd_OB-fold"/>
</dbReference>
<dbReference type="EC" id="6.1.1.6" evidence="7"/>
<dbReference type="CDD" id="cd04322">
    <property type="entry name" value="LysRS_N"/>
    <property type="match status" value="1"/>
</dbReference>
<dbReference type="GO" id="GO:0006430">
    <property type="term" value="P:lysyl-tRNA aminoacylation"/>
    <property type="evidence" value="ECO:0007669"/>
    <property type="project" value="UniProtKB-UniRule"/>
</dbReference>
<feature type="binding site" evidence="7">
    <location>
        <position position="401"/>
    </location>
    <ligand>
        <name>Mg(2+)</name>
        <dbReference type="ChEBI" id="CHEBI:18420"/>
        <label>1</label>
    </ligand>
</feature>
<evidence type="ECO:0000256" key="1">
    <source>
        <dbReference type="ARBA" id="ARBA00022598"/>
    </source>
</evidence>
<keyword evidence="5 7" id="KW-0030">Aminoacyl-tRNA synthetase</keyword>
<dbReference type="Pfam" id="PF00152">
    <property type="entry name" value="tRNA-synt_2"/>
    <property type="match status" value="1"/>
</dbReference>
<dbReference type="PANTHER" id="PTHR42918:SF15">
    <property type="entry name" value="LYSINE--TRNA LIGASE, CHLOROPLASTIC_MITOCHONDRIAL"/>
    <property type="match status" value="1"/>
</dbReference>
<dbReference type="InterPro" id="IPR045864">
    <property type="entry name" value="aa-tRNA-synth_II/BPL/LPL"/>
</dbReference>
<evidence type="ECO:0000256" key="8">
    <source>
        <dbReference type="RuleBase" id="RU000336"/>
    </source>
</evidence>
<feature type="binding site" evidence="7">
    <location>
        <position position="408"/>
    </location>
    <ligand>
        <name>Mg(2+)</name>
        <dbReference type="ChEBI" id="CHEBI:18420"/>
        <label>1</label>
    </ligand>
</feature>
<accession>A0A8T4L1Z5</accession>
<dbReference type="InterPro" id="IPR006195">
    <property type="entry name" value="aa-tRNA-synth_II"/>
</dbReference>
<evidence type="ECO:0000256" key="2">
    <source>
        <dbReference type="ARBA" id="ARBA00022723"/>
    </source>
</evidence>
<reference evidence="10" key="1">
    <citation type="submission" date="2021-03" db="EMBL/GenBank/DDBJ databases">
        <authorList>
            <person name="Jaffe A."/>
        </authorList>
    </citation>
    <scope>NUCLEOTIDE SEQUENCE</scope>
    <source>
        <strain evidence="10">RIFCSPLOWO2_01_FULL_AR10_48_17</strain>
    </source>
</reference>
<keyword evidence="7" id="KW-0963">Cytoplasm</keyword>
<dbReference type="GO" id="GO:0000049">
    <property type="term" value="F:tRNA binding"/>
    <property type="evidence" value="ECO:0007669"/>
    <property type="project" value="TreeGrafter"/>
</dbReference>
<keyword evidence="2 7" id="KW-0479">Metal-binding</keyword>
<dbReference type="GO" id="GO:0005829">
    <property type="term" value="C:cytosol"/>
    <property type="evidence" value="ECO:0007669"/>
    <property type="project" value="TreeGrafter"/>
</dbReference>
<dbReference type="Pfam" id="PF01336">
    <property type="entry name" value="tRNA_anti-codon"/>
    <property type="match status" value="1"/>
</dbReference>
<evidence type="ECO:0000256" key="4">
    <source>
        <dbReference type="ARBA" id="ARBA00022840"/>
    </source>
</evidence>
<dbReference type="InterPro" id="IPR018149">
    <property type="entry name" value="Lys-tRNA-synth_II_C"/>
</dbReference>
<dbReference type="AlphaFoldDB" id="A0A8T4L1Z5"/>
<dbReference type="Proteomes" id="UP000675968">
    <property type="component" value="Unassembled WGS sequence"/>
</dbReference>
<evidence type="ECO:0000256" key="7">
    <source>
        <dbReference type="HAMAP-Rule" id="MF_00252"/>
    </source>
</evidence>
<keyword evidence="1 7" id="KW-0436">Ligase</keyword>
<dbReference type="GO" id="GO:0000287">
    <property type="term" value="F:magnesium ion binding"/>
    <property type="evidence" value="ECO:0007669"/>
    <property type="project" value="UniProtKB-UniRule"/>
</dbReference>
<comment type="cofactor">
    <cofactor evidence="7 8">
        <name>Mg(2+)</name>
        <dbReference type="ChEBI" id="CHEBI:18420"/>
    </cofactor>
    <text evidence="7 8">Binds 3 Mg(2+) ions per subunit.</text>
</comment>
<keyword evidence="3 7" id="KW-0547">Nucleotide-binding</keyword>
<comment type="subcellular location">
    <subcellularLocation>
        <location evidence="7">Cytoplasm</location>
    </subcellularLocation>
</comment>
<dbReference type="NCBIfam" id="NF001756">
    <property type="entry name" value="PRK00484.1"/>
    <property type="match status" value="1"/>
</dbReference>
<sequence length="497" mass="56799">MPEKNDLVESKLGHLKTLRENGINPYPYHFEANATSQQLHQKYESLAAAEETQETTCISGRIKIIRSFGKLVFLDVWDHTGKIQVQAKEDETDKESLFIVENLDPGDWIGIEGRIIKTKRGELTVLAKKFTVLSKSIQPLPEKWHGLTDTETRYRQRHLDLIMNPEVKRVFEKRSQIIKTVREYLDQHGFVEVEIPSLQPVYGGANAKPFKTLSNALKQELYLSISPELYLKRLIVGGFDKVYFLGKSFRNEDIDKTHNPEFTIMECYAANWDYNDMMKLFEDMYNYVAKKVTGTTQIEYDGTIVDLKAPWRRLPVKQGLKEYANIDVDKLKDAELIKLVKHHAPDYDGPQIRGLLIAELFEALVEEKLGKQPVFITDYPAETTPLCKAHRDNPELIERFEPLVNGWEAGNAYSELNDPVLQRKLLEQQASEGRAGGTAEPVDEDFINAIEYGMPPTGGLGVGIDRMVMLLTGQSTIKDVVLWPLMKNKEEKKPETK</sequence>
<dbReference type="NCBIfam" id="TIGR00499">
    <property type="entry name" value="lysS_bact"/>
    <property type="match status" value="1"/>
</dbReference>
<evidence type="ECO:0000256" key="5">
    <source>
        <dbReference type="ARBA" id="ARBA00023146"/>
    </source>
</evidence>
<feature type="binding site" evidence="7">
    <location>
        <position position="408"/>
    </location>
    <ligand>
        <name>Mg(2+)</name>
        <dbReference type="ChEBI" id="CHEBI:18420"/>
        <label>2</label>
    </ligand>
</feature>
<dbReference type="EMBL" id="JAGVWC010000008">
    <property type="protein sequence ID" value="MBS3061293.1"/>
    <property type="molecule type" value="Genomic_DNA"/>
</dbReference>
<dbReference type="Gene3D" id="2.40.50.140">
    <property type="entry name" value="Nucleic acid-binding proteins"/>
    <property type="match status" value="1"/>
</dbReference>
<proteinExistence type="inferred from homology"/>
<dbReference type="CDD" id="cd00775">
    <property type="entry name" value="LysRS_core"/>
    <property type="match status" value="1"/>
</dbReference>
<dbReference type="GO" id="GO:0004824">
    <property type="term" value="F:lysine-tRNA ligase activity"/>
    <property type="evidence" value="ECO:0007669"/>
    <property type="project" value="UniProtKB-UniRule"/>
</dbReference>
<keyword evidence="7 8" id="KW-0460">Magnesium</keyword>
<dbReference type="GO" id="GO:0005524">
    <property type="term" value="F:ATP binding"/>
    <property type="evidence" value="ECO:0007669"/>
    <property type="project" value="UniProtKB-UniRule"/>
</dbReference>
<keyword evidence="7" id="KW-0648">Protein biosynthesis</keyword>
<dbReference type="PROSITE" id="PS50862">
    <property type="entry name" value="AA_TRNA_LIGASE_II"/>
    <property type="match status" value="1"/>
</dbReference>
<dbReference type="InterPro" id="IPR004364">
    <property type="entry name" value="Aa-tRNA-synt_II"/>
</dbReference>
<evidence type="ECO:0000313" key="10">
    <source>
        <dbReference type="EMBL" id="MBS3061293.1"/>
    </source>
</evidence>
<dbReference type="Gene3D" id="3.30.930.10">
    <property type="entry name" value="Bira Bifunctional Protein, Domain 2"/>
    <property type="match status" value="1"/>
</dbReference>
<name>A0A8T4L1Z5_9ARCH</name>
<reference evidence="10" key="2">
    <citation type="submission" date="2021-05" db="EMBL/GenBank/DDBJ databases">
        <title>Protein family content uncovers lineage relationships and bacterial pathway maintenance mechanisms in DPANN archaea.</title>
        <authorList>
            <person name="Castelle C.J."/>
            <person name="Meheust R."/>
            <person name="Jaffe A.L."/>
            <person name="Seitz K."/>
            <person name="Gong X."/>
            <person name="Baker B.J."/>
            <person name="Banfield J.F."/>
        </authorList>
    </citation>
    <scope>NUCLEOTIDE SEQUENCE</scope>
    <source>
        <strain evidence="10">RIFCSPLOWO2_01_FULL_AR10_48_17</strain>
    </source>
</reference>
<comment type="caution">
    <text evidence="10">The sequence shown here is derived from an EMBL/GenBank/DDBJ whole genome shotgun (WGS) entry which is preliminary data.</text>
</comment>
<dbReference type="SUPFAM" id="SSF55681">
    <property type="entry name" value="Class II aaRS and biotin synthetases"/>
    <property type="match status" value="1"/>
</dbReference>
<organism evidence="10 11">
    <name type="scientific">Candidatus Iainarchaeum sp</name>
    <dbReference type="NCBI Taxonomy" id="3101447"/>
    <lineage>
        <taxon>Archaea</taxon>
        <taxon>Candidatus Iainarchaeota</taxon>
        <taxon>Candidatus Iainarchaeia</taxon>
        <taxon>Candidatus Iainarchaeales</taxon>
        <taxon>Candidatus Iainarchaeaceae</taxon>
        <taxon>Candidatus Iainarchaeum</taxon>
    </lineage>
</organism>
<feature type="domain" description="Aminoacyl-transfer RNA synthetases class-II family profile" evidence="9">
    <location>
        <begin position="174"/>
        <end position="484"/>
    </location>
</feature>
<dbReference type="PRINTS" id="PR00982">
    <property type="entry name" value="TRNASYNTHLYS"/>
</dbReference>
<comment type="similarity">
    <text evidence="7">Belongs to the class-II aminoacyl-tRNA synthetase family.</text>
</comment>
<dbReference type="HAMAP" id="MF_00252">
    <property type="entry name" value="Lys_tRNA_synth_class2"/>
    <property type="match status" value="1"/>
</dbReference>
<dbReference type="InterPro" id="IPR002313">
    <property type="entry name" value="Lys-tRNA-ligase_II"/>
</dbReference>
<keyword evidence="4 7" id="KW-0067">ATP-binding</keyword>
<dbReference type="PANTHER" id="PTHR42918">
    <property type="entry name" value="LYSYL-TRNA SYNTHETASE"/>
    <property type="match status" value="1"/>
</dbReference>
<evidence type="ECO:0000256" key="3">
    <source>
        <dbReference type="ARBA" id="ARBA00022741"/>
    </source>
</evidence>
<evidence type="ECO:0000256" key="6">
    <source>
        <dbReference type="ARBA" id="ARBA00048573"/>
    </source>
</evidence>
<comment type="subunit">
    <text evidence="7">Homodimer.</text>
</comment>
<dbReference type="SUPFAM" id="SSF50249">
    <property type="entry name" value="Nucleic acid-binding proteins"/>
    <property type="match status" value="1"/>
</dbReference>